<evidence type="ECO:0000256" key="1">
    <source>
        <dbReference type="SAM" id="Phobius"/>
    </source>
</evidence>
<dbReference type="EMBL" id="KK914357">
    <property type="protein sequence ID" value="KDP38788.1"/>
    <property type="molecule type" value="Genomic_DNA"/>
</dbReference>
<evidence type="ECO:0000313" key="2">
    <source>
        <dbReference type="EMBL" id="KDP38788.1"/>
    </source>
</evidence>
<sequence>MEPFIKHGMQLRTNKLEKVEKINLSWYYMASLVTLRGLLVDRAFMDACLHLWDSQAHVFQFGTHYEEMCQIYEEFVALFGSDSGRAPVAAPTWSGFSRNFMRMLGLSFEEAKELVVGDQSNLAMLIEQYLNPLDFADLEFKRFRTRALVFILVSTCILTSLVGWGDMRVADVVL</sequence>
<gene>
    <name evidence="2" type="ORF">JCGZ_05124</name>
</gene>
<protein>
    <submittedName>
        <fullName evidence="2">Uncharacterized protein</fullName>
    </submittedName>
</protein>
<keyword evidence="1" id="KW-0812">Transmembrane</keyword>
<keyword evidence="1" id="KW-0472">Membrane</keyword>
<dbReference type="AlphaFoldDB" id="A0A067KV09"/>
<reference evidence="2 3" key="1">
    <citation type="journal article" date="2014" name="PLoS ONE">
        <title>Global Analysis of Gene Expression Profiles in Physic Nut (Jatropha curcas L.) Seedlings Exposed to Salt Stress.</title>
        <authorList>
            <person name="Zhang L."/>
            <person name="Zhang C."/>
            <person name="Wu P."/>
            <person name="Chen Y."/>
            <person name="Li M."/>
            <person name="Jiang H."/>
            <person name="Wu G."/>
        </authorList>
    </citation>
    <scope>NUCLEOTIDE SEQUENCE [LARGE SCALE GENOMIC DNA]</scope>
    <source>
        <strain evidence="3">cv. GZQX0401</strain>
        <tissue evidence="2">Young leaves</tissue>
    </source>
</reference>
<name>A0A067KV09_JATCU</name>
<evidence type="ECO:0000313" key="3">
    <source>
        <dbReference type="Proteomes" id="UP000027138"/>
    </source>
</evidence>
<dbReference type="Proteomes" id="UP000027138">
    <property type="component" value="Unassembled WGS sequence"/>
</dbReference>
<proteinExistence type="predicted"/>
<feature type="transmembrane region" description="Helical" evidence="1">
    <location>
        <begin position="147"/>
        <end position="165"/>
    </location>
</feature>
<accession>A0A067KV09</accession>
<organism evidence="2 3">
    <name type="scientific">Jatropha curcas</name>
    <name type="common">Barbados nut</name>
    <dbReference type="NCBI Taxonomy" id="180498"/>
    <lineage>
        <taxon>Eukaryota</taxon>
        <taxon>Viridiplantae</taxon>
        <taxon>Streptophyta</taxon>
        <taxon>Embryophyta</taxon>
        <taxon>Tracheophyta</taxon>
        <taxon>Spermatophyta</taxon>
        <taxon>Magnoliopsida</taxon>
        <taxon>eudicotyledons</taxon>
        <taxon>Gunneridae</taxon>
        <taxon>Pentapetalae</taxon>
        <taxon>rosids</taxon>
        <taxon>fabids</taxon>
        <taxon>Malpighiales</taxon>
        <taxon>Euphorbiaceae</taxon>
        <taxon>Crotonoideae</taxon>
        <taxon>Jatropheae</taxon>
        <taxon>Jatropha</taxon>
    </lineage>
</organism>
<keyword evidence="1" id="KW-1133">Transmembrane helix</keyword>
<keyword evidence="3" id="KW-1185">Reference proteome</keyword>